<dbReference type="RefSeq" id="WP_084054293.1">
    <property type="nucleotide sequence ID" value="NZ_FWWT01000023.1"/>
</dbReference>
<dbReference type="Gene3D" id="3.30.56.10">
    <property type="match status" value="2"/>
</dbReference>
<evidence type="ECO:0000259" key="18">
    <source>
        <dbReference type="PROSITE" id="PS51447"/>
    </source>
</evidence>
<dbReference type="SMART" id="SM00873">
    <property type="entry name" value="B3_4"/>
    <property type="match status" value="1"/>
</dbReference>
<dbReference type="PANTHER" id="PTHR10947:SF0">
    <property type="entry name" value="PHENYLALANINE--TRNA LIGASE BETA SUBUNIT"/>
    <property type="match status" value="1"/>
</dbReference>
<dbReference type="InterPro" id="IPR004532">
    <property type="entry name" value="Phe-tRNA-ligase_IIc_bsu_bact"/>
</dbReference>
<evidence type="ECO:0000256" key="16">
    <source>
        <dbReference type="PROSITE-ProRule" id="PRU00209"/>
    </source>
</evidence>
<dbReference type="SUPFAM" id="SSF54991">
    <property type="entry name" value="Anticodon-binding domain of PheRS"/>
    <property type="match status" value="1"/>
</dbReference>
<feature type="binding site" evidence="15">
    <location>
        <position position="472"/>
    </location>
    <ligand>
        <name>Mg(2+)</name>
        <dbReference type="ChEBI" id="CHEBI:18420"/>
        <note>shared with alpha subunit</note>
    </ligand>
</feature>
<dbReference type="Pfam" id="PF03147">
    <property type="entry name" value="FDX-ACB"/>
    <property type="match status" value="1"/>
</dbReference>
<comment type="similarity">
    <text evidence="2 15">Belongs to the phenylalanyl-tRNA synthetase beta subunit family. Type 1 subfamily.</text>
</comment>
<evidence type="ECO:0000256" key="12">
    <source>
        <dbReference type="ARBA" id="ARBA00022917"/>
    </source>
</evidence>
<feature type="domain" description="FDX-ACB" evidence="18">
    <location>
        <begin position="717"/>
        <end position="810"/>
    </location>
</feature>
<dbReference type="SUPFAM" id="SSF46955">
    <property type="entry name" value="Putative DNA-binding domain"/>
    <property type="match status" value="1"/>
</dbReference>
<evidence type="ECO:0000256" key="10">
    <source>
        <dbReference type="ARBA" id="ARBA00022842"/>
    </source>
</evidence>
<comment type="catalytic activity">
    <reaction evidence="14 15">
        <text>tRNA(Phe) + L-phenylalanine + ATP = L-phenylalanyl-tRNA(Phe) + AMP + diphosphate + H(+)</text>
        <dbReference type="Rhea" id="RHEA:19413"/>
        <dbReference type="Rhea" id="RHEA-COMP:9668"/>
        <dbReference type="Rhea" id="RHEA-COMP:9699"/>
        <dbReference type="ChEBI" id="CHEBI:15378"/>
        <dbReference type="ChEBI" id="CHEBI:30616"/>
        <dbReference type="ChEBI" id="CHEBI:33019"/>
        <dbReference type="ChEBI" id="CHEBI:58095"/>
        <dbReference type="ChEBI" id="CHEBI:78442"/>
        <dbReference type="ChEBI" id="CHEBI:78531"/>
        <dbReference type="ChEBI" id="CHEBI:456215"/>
        <dbReference type="EC" id="6.1.1.20"/>
    </reaction>
</comment>
<organism evidence="20 21">
    <name type="scientific">Desulfonispora thiosulfatigenes DSM 11270</name>
    <dbReference type="NCBI Taxonomy" id="656914"/>
    <lineage>
        <taxon>Bacteria</taxon>
        <taxon>Bacillati</taxon>
        <taxon>Bacillota</taxon>
        <taxon>Clostridia</taxon>
        <taxon>Eubacteriales</taxon>
        <taxon>Peptococcaceae</taxon>
        <taxon>Desulfonispora</taxon>
    </lineage>
</organism>
<dbReference type="Pfam" id="PF17759">
    <property type="entry name" value="tRNA_synthFbeta"/>
    <property type="match status" value="1"/>
</dbReference>
<keyword evidence="9 15" id="KW-0067">ATP-binding</keyword>
<feature type="domain" description="B5" evidence="19">
    <location>
        <begin position="408"/>
        <end position="484"/>
    </location>
</feature>
<dbReference type="FunFam" id="3.30.930.10:FF:000022">
    <property type="entry name" value="Phenylalanine--tRNA ligase beta subunit"/>
    <property type="match status" value="1"/>
</dbReference>
<dbReference type="InterPro" id="IPR020825">
    <property type="entry name" value="Phe-tRNA_synthase-like_B3/B4"/>
</dbReference>
<dbReference type="GO" id="GO:0016740">
    <property type="term" value="F:transferase activity"/>
    <property type="evidence" value="ECO:0007669"/>
    <property type="project" value="UniProtKB-ARBA"/>
</dbReference>
<dbReference type="HAMAP" id="MF_00283">
    <property type="entry name" value="Phe_tRNA_synth_beta1"/>
    <property type="match status" value="1"/>
</dbReference>
<dbReference type="Pfam" id="PF03484">
    <property type="entry name" value="B5"/>
    <property type="match status" value="1"/>
</dbReference>
<dbReference type="CDD" id="cd00769">
    <property type="entry name" value="PheRS_beta_core"/>
    <property type="match status" value="1"/>
</dbReference>
<dbReference type="PROSITE" id="PS50886">
    <property type="entry name" value="TRBD"/>
    <property type="match status" value="1"/>
</dbReference>
<dbReference type="NCBIfam" id="TIGR00472">
    <property type="entry name" value="pheT_bact"/>
    <property type="match status" value="1"/>
</dbReference>
<evidence type="ECO:0000256" key="8">
    <source>
        <dbReference type="ARBA" id="ARBA00022741"/>
    </source>
</evidence>
<evidence type="ECO:0000256" key="11">
    <source>
        <dbReference type="ARBA" id="ARBA00022884"/>
    </source>
</evidence>
<evidence type="ECO:0000256" key="15">
    <source>
        <dbReference type="HAMAP-Rule" id="MF_00283"/>
    </source>
</evidence>
<protein>
    <recommendedName>
        <fullName evidence="15">Phenylalanine--tRNA ligase beta subunit</fullName>
        <ecNumber evidence="15">6.1.1.20</ecNumber>
    </recommendedName>
    <alternativeName>
        <fullName evidence="15">Phenylalanyl-tRNA synthetase beta subunit</fullName>
        <shortName evidence="15">PheRS</shortName>
    </alternativeName>
</protein>
<evidence type="ECO:0000259" key="19">
    <source>
        <dbReference type="PROSITE" id="PS51483"/>
    </source>
</evidence>
<dbReference type="Gene3D" id="3.30.930.10">
    <property type="entry name" value="Bira Bifunctional Protein, Domain 2"/>
    <property type="match status" value="1"/>
</dbReference>
<dbReference type="AlphaFoldDB" id="A0A1W1VRH2"/>
<dbReference type="GO" id="GO:0000287">
    <property type="term" value="F:magnesium ion binding"/>
    <property type="evidence" value="ECO:0007669"/>
    <property type="project" value="UniProtKB-UniRule"/>
</dbReference>
<dbReference type="InterPro" id="IPR036690">
    <property type="entry name" value="Fdx_antiC-bd_sf"/>
</dbReference>
<evidence type="ECO:0000256" key="7">
    <source>
        <dbReference type="ARBA" id="ARBA00022723"/>
    </source>
</evidence>
<dbReference type="Pfam" id="PF03483">
    <property type="entry name" value="B3_4"/>
    <property type="match status" value="1"/>
</dbReference>
<dbReference type="CDD" id="cd02796">
    <property type="entry name" value="tRNA_bind_bactPheRS"/>
    <property type="match status" value="1"/>
</dbReference>
<keyword evidence="12 15" id="KW-0648">Protein biosynthesis</keyword>
<evidence type="ECO:0000256" key="3">
    <source>
        <dbReference type="ARBA" id="ARBA00011209"/>
    </source>
</evidence>
<dbReference type="Pfam" id="PF01588">
    <property type="entry name" value="tRNA_bind"/>
    <property type="match status" value="1"/>
</dbReference>
<comment type="subcellular location">
    <subcellularLocation>
        <location evidence="1 15">Cytoplasm</location>
    </subcellularLocation>
</comment>
<dbReference type="InterPro" id="IPR033714">
    <property type="entry name" value="tRNA_bind_bactPheRS"/>
</dbReference>
<keyword evidence="10 15" id="KW-0460">Magnesium</keyword>
<dbReference type="GO" id="GO:0006432">
    <property type="term" value="P:phenylalanyl-tRNA aminoacylation"/>
    <property type="evidence" value="ECO:0007669"/>
    <property type="project" value="UniProtKB-UniRule"/>
</dbReference>
<dbReference type="InterPro" id="IPR012340">
    <property type="entry name" value="NA-bd_OB-fold"/>
</dbReference>
<dbReference type="InterPro" id="IPR045864">
    <property type="entry name" value="aa-tRNA-synth_II/BPL/LPL"/>
</dbReference>
<dbReference type="NCBIfam" id="NF045760">
    <property type="entry name" value="YtpR"/>
    <property type="match status" value="1"/>
</dbReference>
<evidence type="ECO:0000256" key="4">
    <source>
        <dbReference type="ARBA" id="ARBA00022490"/>
    </source>
</evidence>
<dbReference type="GO" id="GO:0000049">
    <property type="term" value="F:tRNA binding"/>
    <property type="evidence" value="ECO:0007669"/>
    <property type="project" value="UniProtKB-UniRule"/>
</dbReference>
<keyword evidence="21" id="KW-1185">Reference proteome</keyword>
<dbReference type="Gene3D" id="3.30.70.380">
    <property type="entry name" value="Ferrodoxin-fold anticodon-binding domain"/>
    <property type="match status" value="1"/>
</dbReference>
<evidence type="ECO:0000256" key="1">
    <source>
        <dbReference type="ARBA" id="ARBA00004496"/>
    </source>
</evidence>
<keyword evidence="8 15" id="KW-0547">Nucleotide-binding</keyword>
<dbReference type="GO" id="GO:0004826">
    <property type="term" value="F:phenylalanine-tRNA ligase activity"/>
    <property type="evidence" value="ECO:0007669"/>
    <property type="project" value="UniProtKB-UniRule"/>
</dbReference>
<dbReference type="InterPro" id="IPR002547">
    <property type="entry name" value="tRNA-bd_dom"/>
</dbReference>
<dbReference type="EMBL" id="FWWT01000023">
    <property type="protein sequence ID" value="SMB95975.1"/>
    <property type="molecule type" value="Genomic_DNA"/>
</dbReference>
<dbReference type="SUPFAM" id="SSF50249">
    <property type="entry name" value="Nucleic acid-binding proteins"/>
    <property type="match status" value="1"/>
</dbReference>
<keyword evidence="5 16" id="KW-0820">tRNA-binding</keyword>
<keyword evidence="13 15" id="KW-0030">Aminoacyl-tRNA synthetase</keyword>
<dbReference type="SMART" id="SM00896">
    <property type="entry name" value="FDX-ACB"/>
    <property type="match status" value="1"/>
</dbReference>
<dbReference type="GO" id="GO:0005524">
    <property type="term" value="F:ATP binding"/>
    <property type="evidence" value="ECO:0007669"/>
    <property type="project" value="UniProtKB-UniRule"/>
</dbReference>
<dbReference type="InterPro" id="IPR045060">
    <property type="entry name" value="Phe-tRNA-ligase_IIc_bsu"/>
</dbReference>
<name>A0A1W1VRH2_DESTI</name>
<feature type="domain" description="TRNA-binding" evidence="17">
    <location>
        <begin position="39"/>
        <end position="154"/>
    </location>
</feature>
<keyword evidence="4 15" id="KW-0963">Cytoplasm</keyword>
<accession>A0A1W1VRH2</accession>
<feature type="binding site" evidence="15">
    <location>
        <position position="462"/>
    </location>
    <ligand>
        <name>Mg(2+)</name>
        <dbReference type="ChEBI" id="CHEBI:18420"/>
        <note>shared with alpha subunit</note>
    </ligand>
</feature>
<keyword evidence="11 16" id="KW-0694">RNA-binding</keyword>
<dbReference type="PROSITE" id="PS51483">
    <property type="entry name" value="B5"/>
    <property type="match status" value="1"/>
</dbReference>
<proteinExistence type="inferred from homology"/>
<dbReference type="SUPFAM" id="SSF56037">
    <property type="entry name" value="PheT/TilS domain"/>
    <property type="match status" value="1"/>
</dbReference>
<dbReference type="FunFam" id="3.50.40.10:FF:000001">
    <property type="entry name" value="Phenylalanine--tRNA ligase beta subunit"/>
    <property type="match status" value="1"/>
</dbReference>
<dbReference type="OrthoDB" id="9805455at2"/>
<feature type="binding site" evidence="15">
    <location>
        <position position="468"/>
    </location>
    <ligand>
        <name>Mg(2+)</name>
        <dbReference type="ChEBI" id="CHEBI:18420"/>
        <note>shared with alpha subunit</note>
    </ligand>
</feature>
<dbReference type="SUPFAM" id="SSF55681">
    <property type="entry name" value="Class II aaRS and biotin synthetases"/>
    <property type="match status" value="1"/>
</dbReference>
<dbReference type="PANTHER" id="PTHR10947">
    <property type="entry name" value="PHENYLALANYL-TRNA SYNTHETASE BETA CHAIN AND LEUCINE-RICH REPEAT-CONTAINING PROTEIN 47"/>
    <property type="match status" value="1"/>
</dbReference>
<dbReference type="InterPro" id="IPR005121">
    <property type="entry name" value="Fdx_antiC-bd"/>
</dbReference>
<dbReference type="FunFam" id="3.30.70.380:FF:000001">
    <property type="entry name" value="Phenylalanine--tRNA ligase beta subunit"/>
    <property type="match status" value="1"/>
</dbReference>
<keyword evidence="6 15" id="KW-0436">Ligase</keyword>
<gene>
    <name evidence="15" type="primary">pheT</name>
    <name evidence="20" type="ORF">SAMN00017405_1437</name>
</gene>
<evidence type="ECO:0000313" key="21">
    <source>
        <dbReference type="Proteomes" id="UP000192731"/>
    </source>
</evidence>
<dbReference type="InterPro" id="IPR009061">
    <property type="entry name" value="DNA-bd_dom_put_sf"/>
</dbReference>
<comment type="subunit">
    <text evidence="3 15">Tetramer of two alpha and two beta subunits.</text>
</comment>
<evidence type="ECO:0000256" key="13">
    <source>
        <dbReference type="ARBA" id="ARBA00023146"/>
    </source>
</evidence>
<evidence type="ECO:0000256" key="6">
    <source>
        <dbReference type="ARBA" id="ARBA00022598"/>
    </source>
</evidence>
<dbReference type="GO" id="GO:0009328">
    <property type="term" value="C:phenylalanine-tRNA ligase complex"/>
    <property type="evidence" value="ECO:0007669"/>
    <property type="project" value="TreeGrafter"/>
</dbReference>
<sequence length="811" mass="91231">MNISFNWLKDYIDIDLTPEELAKELTARGIAIDKVQNLNKGITSVVVAKVVNASKHPDADKLKVCEVTTDGTNSFQVVCGAPNVDAGQKIPFAMVGAKLPGDFKIKKAKLRGVESLGMICSAKELGLNEDFLTPEQKEGILVLDENAPLGKSIVEVLNIEDSILELDLTPNRSDCLSVINVAREISVIVGKEINFPNCNLNEIDKQIEEFIDIEIQDADLCPRYSARVIENVQIKPSPLWLQHKLNCAGIRAINNVVDITNFVMLEMGQPLHAFDYDLLKQKKIVVRKASDKENMTTLDELERQLDESMLVITDSLKPIALAGVMGGASTEVSSNTKTILLESAYFNPQSVRKTSTKLGLRSESSMRFEKGINIETVIMALDRAASLIESLAEGKVLKGHVDKYVQPKNRTNVNLKLRKVNDCLGTDLSNDTIKEILQSLQFTILNEDESSINIEVPPYRPDVTIEEDLIEEIARIYGYDNIPVTLPYGNTNLGCKTKDQKFRDSIIENLESIGLNEIINFSFINKNNLDKILLQENDVRREVVTVMNPLSEEQGVMRTTLLPSLLETMRKNVNRRNESLGLFELGKVYLPKGFPENNQLPDEEWVLGIALRGKQTSYWQEKGSEVDFYYLKGIVEYLLKKLNIESAIFKAVKDNESYHPGKTANIYVQDQLIGVLGEIHPKVSENFDLPARNYIAEINVEKLMQIDSNVIKYESLPKYPGTTRDLAIVLSEEIEAYEVMENIKVMGGELLRDVKLFDLYQGNQIADKYKSLAFSLIFQAHDRTLVDEEINSIYEKIQKSLEQKFNASLRA</sequence>
<evidence type="ECO:0000259" key="17">
    <source>
        <dbReference type="PROSITE" id="PS50886"/>
    </source>
</evidence>
<dbReference type="Gene3D" id="3.50.40.10">
    <property type="entry name" value="Phenylalanyl-trna Synthetase, Chain B, domain 3"/>
    <property type="match status" value="1"/>
</dbReference>
<reference evidence="20 21" key="1">
    <citation type="submission" date="2017-04" db="EMBL/GenBank/DDBJ databases">
        <authorList>
            <person name="Afonso C.L."/>
            <person name="Miller P.J."/>
            <person name="Scott M.A."/>
            <person name="Spackman E."/>
            <person name="Goraichik I."/>
            <person name="Dimitrov K.M."/>
            <person name="Suarez D.L."/>
            <person name="Swayne D.E."/>
        </authorList>
    </citation>
    <scope>NUCLEOTIDE SEQUENCE [LARGE SCALE GENOMIC DNA]</scope>
    <source>
        <strain evidence="20 21">DSM 11270</strain>
    </source>
</reference>
<dbReference type="InterPro" id="IPR041616">
    <property type="entry name" value="PheRS_beta_core"/>
</dbReference>
<evidence type="ECO:0000256" key="14">
    <source>
        <dbReference type="ARBA" id="ARBA00049255"/>
    </source>
</evidence>
<evidence type="ECO:0000256" key="2">
    <source>
        <dbReference type="ARBA" id="ARBA00008653"/>
    </source>
</evidence>
<keyword evidence="7 15" id="KW-0479">Metal-binding</keyword>
<dbReference type="FunFam" id="3.30.56.10:FF:000002">
    <property type="entry name" value="Phenylalanine--tRNA ligase beta subunit"/>
    <property type="match status" value="1"/>
</dbReference>
<comment type="cofactor">
    <cofactor evidence="15">
        <name>Mg(2+)</name>
        <dbReference type="ChEBI" id="CHEBI:18420"/>
    </cofactor>
    <text evidence="15">Binds 2 magnesium ions per tetramer.</text>
</comment>
<dbReference type="GO" id="GO:0140096">
    <property type="term" value="F:catalytic activity, acting on a protein"/>
    <property type="evidence" value="ECO:0007669"/>
    <property type="project" value="UniProtKB-ARBA"/>
</dbReference>
<evidence type="ECO:0000256" key="9">
    <source>
        <dbReference type="ARBA" id="ARBA00022840"/>
    </source>
</evidence>
<dbReference type="InterPro" id="IPR005147">
    <property type="entry name" value="tRNA_synthase_B5-dom"/>
</dbReference>
<dbReference type="STRING" id="656914.SAMN00017405_1437"/>
<dbReference type="SMART" id="SM00874">
    <property type="entry name" value="B5"/>
    <property type="match status" value="1"/>
</dbReference>
<feature type="binding site" evidence="15">
    <location>
        <position position="471"/>
    </location>
    <ligand>
        <name>Mg(2+)</name>
        <dbReference type="ChEBI" id="CHEBI:18420"/>
        <note>shared with alpha subunit</note>
    </ligand>
</feature>
<dbReference type="EC" id="6.1.1.20" evidence="15"/>
<dbReference type="Gene3D" id="2.40.50.140">
    <property type="entry name" value="Nucleic acid-binding proteins"/>
    <property type="match status" value="1"/>
</dbReference>
<dbReference type="FunFam" id="2.40.50.140:FF:000045">
    <property type="entry name" value="Phenylalanine--tRNA ligase beta subunit"/>
    <property type="match status" value="1"/>
</dbReference>
<evidence type="ECO:0000256" key="5">
    <source>
        <dbReference type="ARBA" id="ARBA00022555"/>
    </source>
</evidence>
<dbReference type="PROSITE" id="PS51447">
    <property type="entry name" value="FDX_ACB"/>
    <property type="match status" value="1"/>
</dbReference>
<evidence type="ECO:0000313" key="20">
    <source>
        <dbReference type="EMBL" id="SMB95975.1"/>
    </source>
</evidence>
<dbReference type="Proteomes" id="UP000192731">
    <property type="component" value="Unassembled WGS sequence"/>
</dbReference>
<dbReference type="InterPro" id="IPR005146">
    <property type="entry name" value="B3/B4_tRNA-bd"/>
</dbReference>